<keyword evidence="1" id="KW-0805">Transcription regulation</keyword>
<dbReference type="EMBL" id="QOCU01000003">
    <property type="protein sequence ID" value="RHW52448.1"/>
    <property type="molecule type" value="Genomic_DNA"/>
</dbReference>
<dbReference type="PROSITE" id="PS50995">
    <property type="entry name" value="HTH_MARR_2"/>
    <property type="match status" value="1"/>
</dbReference>
<keyword evidence="2" id="KW-0238">DNA-binding</keyword>
<sequence length="141" mass="16525">MKRLGLVLQRVQNTLNRNVDHYAHQFGLTGMQMLIIEYISSFATQTAIYQKDIEREFNIRKSTATNILNLMEQKGLIIRRIDDQDTRLKAILLTTKSLELEQKIRPYFINSEEETARILGSETKIELIENLQKLNDTLRED</sequence>
<dbReference type="SMART" id="SM00347">
    <property type="entry name" value="HTH_MARR"/>
    <property type="match status" value="1"/>
</dbReference>
<reference evidence="5 6" key="1">
    <citation type="submission" date="2018-07" db="EMBL/GenBank/DDBJ databases">
        <title>Genome sequences of six Lactobacillus spp. isolated from bumble bee guts.</title>
        <authorList>
            <person name="Motta E.V.S."/>
            <person name="Moran N.A."/>
        </authorList>
    </citation>
    <scope>NUCLEOTIDE SEQUENCE [LARGE SCALE GENOMIC DNA]</scope>
    <source>
        <strain evidence="5 6">BI-4G</strain>
    </source>
</reference>
<keyword evidence="6" id="KW-1185">Reference proteome</keyword>
<keyword evidence="3" id="KW-0804">Transcription</keyword>
<evidence type="ECO:0000256" key="3">
    <source>
        <dbReference type="ARBA" id="ARBA00023163"/>
    </source>
</evidence>
<organism evidence="5 6">
    <name type="scientific">Lactobacillus bombicola</name>
    <dbReference type="NCBI Taxonomy" id="1505723"/>
    <lineage>
        <taxon>Bacteria</taxon>
        <taxon>Bacillati</taxon>
        <taxon>Bacillota</taxon>
        <taxon>Bacilli</taxon>
        <taxon>Lactobacillales</taxon>
        <taxon>Lactobacillaceae</taxon>
        <taxon>Lactobacillus</taxon>
    </lineage>
</organism>
<proteinExistence type="predicted"/>
<dbReference type="SUPFAM" id="SSF46785">
    <property type="entry name" value="Winged helix' DNA-binding domain"/>
    <property type="match status" value="1"/>
</dbReference>
<gene>
    <name evidence="5" type="ORF">DS834_04280</name>
</gene>
<dbReference type="Gene3D" id="1.10.10.10">
    <property type="entry name" value="Winged helix-like DNA-binding domain superfamily/Winged helix DNA-binding domain"/>
    <property type="match status" value="1"/>
</dbReference>
<comment type="caution">
    <text evidence="5">The sequence shown here is derived from an EMBL/GenBank/DDBJ whole genome shotgun (WGS) entry which is preliminary data.</text>
</comment>
<accession>A0ABX9LXJ1</accession>
<feature type="domain" description="HTH marR-type" evidence="4">
    <location>
        <begin position="1"/>
        <end position="136"/>
    </location>
</feature>
<dbReference type="RefSeq" id="WP_118906952.1">
    <property type="nucleotide sequence ID" value="NZ_QOCU01000003.1"/>
</dbReference>
<evidence type="ECO:0000313" key="6">
    <source>
        <dbReference type="Proteomes" id="UP000283380"/>
    </source>
</evidence>
<dbReference type="PANTHER" id="PTHR42756:SF1">
    <property type="entry name" value="TRANSCRIPTIONAL REPRESSOR OF EMRAB OPERON"/>
    <property type="match status" value="1"/>
</dbReference>
<dbReference type="Proteomes" id="UP000283380">
    <property type="component" value="Unassembled WGS sequence"/>
</dbReference>
<evidence type="ECO:0000313" key="5">
    <source>
        <dbReference type="EMBL" id="RHW52448.1"/>
    </source>
</evidence>
<dbReference type="InterPro" id="IPR036388">
    <property type="entry name" value="WH-like_DNA-bd_sf"/>
</dbReference>
<dbReference type="InterPro" id="IPR000835">
    <property type="entry name" value="HTH_MarR-typ"/>
</dbReference>
<evidence type="ECO:0000256" key="2">
    <source>
        <dbReference type="ARBA" id="ARBA00023125"/>
    </source>
</evidence>
<dbReference type="PANTHER" id="PTHR42756">
    <property type="entry name" value="TRANSCRIPTIONAL REGULATOR, MARR"/>
    <property type="match status" value="1"/>
</dbReference>
<dbReference type="Pfam" id="PF12802">
    <property type="entry name" value="MarR_2"/>
    <property type="match status" value="1"/>
</dbReference>
<dbReference type="InterPro" id="IPR036390">
    <property type="entry name" value="WH_DNA-bd_sf"/>
</dbReference>
<protein>
    <submittedName>
        <fullName evidence="5">MarR family transcriptional regulator</fullName>
    </submittedName>
</protein>
<evidence type="ECO:0000256" key="1">
    <source>
        <dbReference type="ARBA" id="ARBA00023015"/>
    </source>
</evidence>
<evidence type="ECO:0000259" key="4">
    <source>
        <dbReference type="PROSITE" id="PS50995"/>
    </source>
</evidence>
<name>A0ABX9LXJ1_9LACO</name>